<dbReference type="STRING" id="102285.A0A0R3TAB7"/>
<proteinExistence type="inferred from homology"/>
<evidence type="ECO:0000313" key="4">
    <source>
        <dbReference type="Proteomes" id="UP000278807"/>
    </source>
</evidence>
<keyword evidence="2" id="KW-0564">Palmitate</keyword>
<reference evidence="3 4" key="2">
    <citation type="submission" date="2018-11" db="EMBL/GenBank/DDBJ databases">
        <authorList>
            <consortium name="Pathogen Informatics"/>
        </authorList>
    </citation>
    <scope>NUCLEOTIDE SEQUENCE [LARGE SCALE GENOMIC DNA]</scope>
</reference>
<keyword evidence="2" id="KW-0449">Lipoprotein</keyword>
<dbReference type="AlphaFoldDB" id="A0A0R3TAB7"/>
<dbReference type="Proteomes" id="UP000278807">
    <property type="component" value="Unassembled WGS sequence"/>
</dbReference>
<comment type="similarity">
    <text evidence="1 2">Belongs to the phospholipid scramblase family.</text>
</comment>
<evidence type="ECO:0000313" key="3">
    <source>
        <dbReference type="EMBL" id="VDN99863.1"/>
    </source>
</evidence>
<gene>
    <name evidence="3" type="ORF">HNAJ_LOCUS4004</name>
</gene>
<keyword evidence="2" id="KW-0106">Calcium</keyword>
<accession>A0A0R3TAB7</accession>
<dbReference type="WBParaSite" id="HNAJ_0000400601-mRNA-1">
    <property type="protein sequence ID" value="HNAJ_0000400601-mRNA-1"/>
    <property type="gene ID" value="HNAJ_0000400601"/>
</dbReference>
<dbReference type="EMBL" id="UZAE01002572">
    <property type="protein sequence ID" value="VDN99863.1"/>
    <property type="molecule type" value="Genomic_DNA"/>
</dbReference>
<dbReference type="GO" id="GO:0017128">
    <property type="term" value="F:phospholipid scramblase activity"/>
    <property type="evidence" value="ECO:0007669"/>
    <property type="project" value="InterPro"/>
</dbReference>
<name>A0A0R3TAB7_RODNA</name>
<comment type="function">
    <text evidence="2">May mediate accelerated ATP-independent bidirectional transbilayer migration of phospholipids upon binding calcium ions that results in a loss of phospholipid asymmetry in the plasma membrane.</text>
</comment>
<evidence type="ECO:0000256" key="1">
    <source>
        <dbReference type="ARBA" id="ARBA00005350"/>
    </source>
</evidence>
<reference evidence="5" key="1">
    <citation type="submission" date="2017-02" db="UniProtKB">
        <authorList>
            <consortium name="WormBaseParasite"/>
        </authorList>
    </citation>
    <scope>IDENTIFICATION</scope>
</reference>
<dbReference type="OrthoDB" id="191150at2759"/>
<evidence type="ECO:0000313" key="5">
    <source>
        <dbReference type="WBParaSite" id="HNAJ_0000400601-mRNA-1"/>
    </source>
</evidence>
<dbReference type="Pfam" id="PF03803">
    <property type="entry name" value="Scramblase"/>
    <property type="match status" value="1"/>
</dbReference>
<sequence>MWVNSAIILNVKSPSKFLQVIGIKSDICTRQFCGRLRSFALHVFNPAGEKLVTIRRDFKCGAVLASCHLCCCCFWHCGRADCGKGCQNFVSNFMQEIFLEAPDGEILGKVKQE</sequence>
<comment type="cofactor">
    <cofactor evidence="2">
        <name>Ca(2+)</name>
        <dbReference type="ChEBI" id="CHEBI:29108"/>
    </cofactor>
</comment>
<keyword evidence="4" id="KW-1185">Reference proteome</keyword>
<evidence type="ECO:0000256" key="2">
    <source>
        <dbReference type="RuleBase" id="RU363116"/>
    </source>
</evidence>
<protein>
    <recommendedName>
        <fullName evidence="2">Phospholipid scramblase</fullName>
    </recommendedName>
</protein>
<organism evidence="5">
    <name type="scientific">Rodentolepis nana</name>
    <name type="common">Dwarf tapeworm</name>
    <name type="synonym">Hymenolepis nana</name>
    <dbReference type="NCBI Taxonomy" id="102285"/>
    <lineage>
        <taxon>Eukaryota</taxon>
        <taxon>Metazoa</taxon>
        <taxon>Spiralia</taxon>
        <taxon>Lophotrochozoa</taxon>
        <taxon>Platyhelminthes</taxon>
        <taxon>Cestoda</taxon>
        <taxon>Eucestoda</taxon>
        <taxon>Cyclophyllidea</taxon>
        <taxon>Hymenolepididae</taxon>
        <taxon>Rodentolepis</taxon>
    </lineage>
</organism>
<dbReference type="InterPro" id="IPR005552">
    <property type="entry name" value="Scramblase"/>
</dbReference>